<sequence>MRSPAFPPRRPSALLRYIVAGVVITLCLYWMSGPSAPFPSPSTSSTAFAPNTGAEANYAPADKPEDLPQKAQEEPAPIYHDQEPEEKKKQEPLAEDNSLADDVREGNAAPVLAPTTTTVAAVAAETNTQAKAPAATTTGHPIEHLISSAEKQFADVLSQESRSLADAAAAYRKQRGRHPPPGFDKWYKFAVERNAVMVESFWDQIYHDLQPFWAQPPPLIRKEAWDYEMTIHIRDGNATSSSNWFWTKIWREMIETIQHLLPDMDLALNAMDEPRLVVPWEDMDAYMTKAATTFGLADPKDVVDQFQKLAPPGEGADKSEVSANKDWENTKPYWEIARRGCAPDSPARKADVMRDFDHAPVISSSLAAPHQYQGFVSNFTLSTEFCHQPDLQGLNGIFVEPLSVSATKVLFPMFGGSKLAVNNEILLPAPMYWNEEERFTGGNDHGGPWGEKKNEAIWRGVATGGHNRATNWKAFQRHRFVAMNNGTSLTAAENWSELPPNFVLPPASYHLQAQTDGKLGKWVDTWANVSFVDLMCDPKQTENKCNYTSPHFTVTKGIKMKEQFGSKYLPDIDGNSFSGRYLGFLRSTSLPIKATLWHEWHDSRLVAWKHFVPMDNRYEDWYGIMEYFLGYGDKVPGHDAAAEKIASDGKAWAERVLRKDDMQIYVLRLLLEYARVTDERREKMGWVGDLLSDGSNAAR</sequence>
<keyword evidence="2" id="KW-0812">Transmembrane</keyword>
<evidence type="ECO:0000313" key="5">
    <source>
        <dbReference type="Proteomes" id="UP000014074"/>
    </source>
</evidence>
<dbReference type="InterPro" id="IPR006598">
    <property type="entry name" value="CAP10"/>
</dbReference>
<dbReference type="KEGG" id="tmn:UCRPA7_3200"/>
<dbReference type="AlphaFoldDB" id="R8BPG2"/>
<dbReference type="OrthoDB" id="541052at2759"/>
<keyword evidence="2" id="KW-1133">Transmembrane helix</keyword>
<feature type="compositionally biased region" description="Basic and acidic residues" evidence="1">
    <location>
        <begin position="62"/>
        <end position="73"/>
    </location>
</feature>
<protein>
    <submittedName>
        <fullName evidence="4">Putative glycosyltransferase family 90 protein</fullName>
    </submittedName>
</protein>
<dbReference type="PANTHER" id="PTHR12203">
    <property type="entry name" value="KDEL LYS-ASP-GLU-LEU CONTAINING - RELATED"/>
    <property type="match status" value="1"/>
</dbReference>
<gene>
    <name evidence="4" type="ORF">UCRPA7_3200</name>
</gene>
<name>R8BPG2_PHAM7</name>
<dbReference type="GO" id="GO:0016740">
    <property type="term" value="F:transferase activity"/>
    <property type="evidence" value="ECO:0007669"/>
    <property type="project" value="UniProtKB-KW"/>
</dbReference>
<dbReference type="Proteomes" id="UP000014074">
    <property type="component" value="Unassembled WGS sequence"/>
</dbReference>
<dbReference type="InterPro" id="IPR051091">
    <property type="entry name" value="O-Glucosyltr/Glycosyltrsf_90"/>
</dbReference>
<accession>R8BPG2</accession>
<dbReference type="SMART" id="SM00672">
    <property type="entry name" value="CAP10"/>
    <property type="match status" value="1"/>
</dbReference>
<dbReference type="Pfam" id="PF05686">
    <property type="entry name" value="Glyco_transf_90"/>
    <property type="match status" value="1"/>
</dbReference>
<evidence type="ECO:0000256" key="2">
    <source>
        <dbReference type="SAM" id="Phobius"/>
    </source>
</evidence>
<evidence type="ECO:0000313" key="4">
    <source>
        <dbReference type="EMBL" id="EOO01231.1"/>
    </source>
</evidence>
<organism evidence="4 5">
    <name type="scientific">Phaeoacremonium minimum (strain UCR-PA7)</name>
    <name type="common">Esca disease fungus</name>
    <name type="synonym">Togninia minima</name>
    <dbReference type="NCBI Taxonomy" id="1286976"/>
    <lineage>
        <taxon>Eukaryota</taxon>
        <taxon>Fungi</taxon>
        <taxon>Dikarya</taxon>
        <taxon>Ascomycota</taxon>
        <taxon>Pezizomycotina</taxon>
        <taxon>Sordariomycetes</taxon>
        <taxon>Sordariomycetidae</taxon>
        <taxon>Togniniales</taxon>
        <taxon>Togniniaceae</taxon>
        <taxon>Phaeoacremonium</taxon>
    </lineage>
</organism>
<feature type="region of interest" description="Disordered" evidence="1">
    <location>
        <begin position="39"/>
        <end position="101"/>
    </location>
</feature>
<reference evidence="5" key="1">
    <citation type="journal article" date="2013" name="Genome Announc.">
        <title>Draft genome sequence of the ascomycete Phaeoacremonium aleophilum strain UCR-PA7, a causal agent of the esca disease complex in grapevines.</title>
        <authorList>
            <person name="Blanco-Ulate B."/>
            <person name="Rolshausen P."/>
            <person name="Cantu D."/>
        </authorList>
    </citation>
    <scope>NUCLEOTIDE SEQUENCE [LARGE SCALE GENOMIC DNA]</scope>
    <source>
        <strain evidence="5">UCR-PA7</strain>
    </source>
</reference>
<dbReference type="PANTHER" id="PTHR12203:SF22">
    <property type="entry name" value="CAPSULE ASSOCIATED PROTEIN"/>
    <property type="match status" value="1"/>
</dbReference>
<feature type="transmembrane region" description="Helical" evidence="2">
    <location>
        <begin position="12"/>
        <end position="31"/>
    </location>
</feature>
<keyword evidence="4" id="KW-0808">Transferase</keyword>
<keyword evidence="2" id="KW-0472">Membrane</keyword>
<keyword evidence="5" id="KW-1185">Reference proteome</keyword>
<evidence type="ECO:0000256" key="1">
    <source>
        <dbReference type="SAM" id="MobiDB-lite"/>
    </source>
</evidence>
<dbReference type="eggNOG" id="ENOG502SK3Q">
    <property type="taxonomic scope" value="Eukaryota"/>
</dbReference>
<feature type="domain" description="Glycosyl transferase CAP10" evidence="3">
    <location>
        <begin position="385"/>
        <end position="680"/>
    </location>
</feature>
<feature type="compositionally biased region" description="Basic and acidic residues" evidence="1">
    <location>
        <begin position="80"/>
        <end position="92"/>
    </location>
</feature>
<dbReference type="GeneID" id="19323526"/>
<dbReference type="EMBL" id="KB933036">
    <property type="protein sequence ID" value="EOO01231.1"/>
    <property type="molecule type" value="Genomic_DNA"/>
</dbReference>
<feature type="compositionally biased region" description="Low complexity" evidence="1">
    <location>
        <begin position="41"/>
        <end position="50"/>
    </location>
</feature>
<evidence type="ECO:0000259" key="3">
    <source>
        <dbReference type="SMART" id="SM00672"/>
    </source>
</evidence>
<proteinExistence type="predicted"/>
<dbReference type="RefSeq" id="XP_007913956.1">
    <property type="nucleotide sequence ID" value="XM_007915765.1"/>
</dbReference>
<dbReference type="HOGENOM" id="CLU_005027_4_2_1"/>